<reference evidence="3 4" key="1">
    <citation type="submission" date="2019-11" db="EMBL/GenBank/DDBJ databases">
        <title>Pedobacter sp. HMF7647 Genome sequencing and assembly.</title>
        <authorList>
            <person name="Kang H."/>
            <person name="Kim H."/>
            <person name="Joh K."/>
        </authorList>
    </citation>
    <scope>NUCLEOTIDE SEQUENCE [LARGE SCALE GENOMIC DNA]</scope>
    <source>
        <strain evidence="3 4">HMF7647</strain>
    </source>
</reference>
<evidence type="ECO:0000259" key="2">
    <source>
        <dbReference type="Pfam" id="PF07584"/>
    </source>
</evidence>
<dbReference type="EMBL" id="WVHT01000003">
    <property type="protein sequence ID" value="MXV50816.1"/>
    <property type="molecule type" value="Genomic_DNA"/>
</dbReference>
<name>A0A7K1Y8B2_9SPHI</name>
<dbReference type="NCBIfam" id="TIGR02226">
    <property type="entry name" value="two_anch"/>
    <property type="match status" value="1"/>
</dbReference>
<dbReference type="PANTHER" id="PTHR37464">
    <property type="entry name" value="BLL2463 PROTEIN"/>
    <property type="match status" value="1"/>
</dbReference>
<accession>A0A7K1Y8B2</accession>
<dbReference type="InterPro" id="IPR011933">
    <property type="entry name" value="Double_TM_dom"/>
</dbReference>
<proteinExistence type="predicted"/>
<organism evidence="3 4">
    <name type="scientific">Hufsiella arboris</name>
    <dbReference type="NCBI Taxonomy" id="2695275"/>
    <lineage>
        <taxon>Bacteria</taxon>
        <taxon>Pseudomonadati</taxon>
        <taxon>Bacteroidota</taxon>
        <taxon>Sphingobacteriia</taxon>
        <taxon>Sphingobacteriales</taxon>
        <taxon>Sphingobacteriaceae</taxon>
        <taxon>Hufsiella</taxon>
    </lineage>
</organism>
<comment type="caution">
    <text evidence="3">The sequence shown here is derived from an EMBL/GenBank/DDBJ whole genome shotgun (WGS) entry which is preliminary data.</text>
</comment>
<feature type="domain" description="Aerotolerance regulator N-terminal" evidence="2">
    <location>
        <begin position="1"/>
        <end position="77"/>
    </location>
</feature>
<sequence length="491" mass="55624">MFQLINPIWLFTLAGISIPVIIHLWNVRQGKTLKIGSIAFLKENSSARSRKIKLSDLLLLLLRCLLVALLALFLSYPIWKQKEAFKKAHGLIFIKPGQFRAAYESHKQTIDSLLKSGYELHEFAIGFKKADSSLLVREPSEQKLEKPVAYWQLAKAADIQFPGIEKVIFTNSRQNQFGWKRPVIHSKIKWYTFAASDSSKTWISDAYLTSTNGIKVITAKSDSEGVSYKTTSLSSNTPDKEINLSYQNGLPQVSRIDNSTLFAVDTSTLKITIYSDLNKSDGNFVAAGIQAFQKISGRRIKVTMANTVQKIPANSDWLFWLSDSKLSERKIKNIFCYAGEKIVNDHDFVFSEAVPDFLPVKLFKIRHHDDVAGEDINWTNGVGRPVLTKTIGSQTVYRFYSRLDPEWNDLVWVSQFPDFIAGLLQPYKSVAPANDIRKISSAQLQPTFSGVDTHENKLVDEKKTDLQFAFWLALLLLFVTERMLANKLSAR</sequence>
<feature type="transmembrane region" description="Helical" evidence="1">
    <location>
        <begin position="6"/>
        <end position="25"/>
    </location>
</feature>
<protein>
    <recommendedName>
        <fullName evidence="2">Aerotolerance regulator N-terminal domain-containing protein</fullName>
    </recommendedName>
</protein>
<keyword evidence="4" id="KW-1185">Reference proteome</keyword>
<feature type="transmembrane region" description="Helical" evidence="1">
    <location>
        <begin position="57"/>
        <end position="79"/>
    </location>
</feature>
<dbReference type="InterPro" id="IPR024163">
    <property type="entry name" value="Aerotolerance_reg_N"/>
</dbReference>
<dbReference type="AlphaFoldDB" id="A0A7K1Y8B2"/>
<dbReference type="Pfam" id="PF07584">
    <property type="entry name" value="BatA"/>
    <property type="match status" value="1"/>
</dbReference>
<evidence type="ECO:0000256" key="1">
    <source>
        <dbReference type="SAM" id="Phobius"/>
    </source>
</evidence>
<evidence type="ECO:0000313" key="3">
    <source>
        <dbReference type="EMBL" id="MXV50816.1"/>
    </source>
</evidence>
<keyword evidence="1" id="KW-1133">Transmembrane helix</keyword>
<gene>
    <name evidence="3" type="ORF">GS399_07505</name>
</gene>
<dbReference type="RefSeq" id="WP_160844005.1">
    <property type="nucleotide sequence ID" value="NZ_WVHT01000003.1"/>
</dbReference>
<dbReference type="Proteomes" id="UP000466586">
    <property type="component" value="Unassembled WGS sequence"/>
</dbReference>
<keyword evidence="1" id="KW-0812">Transmembrane</keyword>
<dbReference type="PANTHER" id="PTHR37464:SF1">
    <property type="entry name" value="BLL2463 PROTEIN"/>
    <property type="match status" value="1"/>
</dbReference>
<evidence type="ECO:0000313" key="4">
    <source>
        <dbReference type="Proteomes" id="UP000466586"/>
    </source>
</evidence>
<keyword evidence="1" id="KW-0472">Membrane</keyword>